<proteinExistence type="predicted"/>
<organism evidence="3 4">
    <name type="scientific">Amycolatopsis minnesotensis</name>
    <dbReference type="NCBI Taxonomy" id="337894"/>
    <lineage>
        <taxon>Bacteria</taxon>
        <taxon>Bacillati</taxon>
        <taxon>Actinomycetota</taxon>
        <taxon>Actinomycetes</taxon>
        <taxon>Pseudonocardiales</taxon>
        <taxon>Pseudonocardiaceae</taxon>
        <taxon>Amycolatopsis</taxon>
    </lineage>
</organism>
<keyword evidence="1" id="KW-0472">Membrane</keyword>
<name>A0ABP5BNA3_9PSEU</name>
<comment type="caution">
    <text evidence="3">The sequence shown here is derived from an EMBL/GenBank/DDBJ whole genome shotgun (WGS) entry which is preliminary data.</text>
</comment>
<accession>A0ABP5BNA3</accession>
<keyword evidence="4" id="KW-1185">Reference proteome</keyword>
<evidence type="ECO:0000259" key="2">
    <source>
        <dbReference type="Pfam" id="PF08044"/>
    </source>
</evidence>
<dbReference type="PANTHER" id="PTHR40763:SF4">
    <property type="entry name" value="DUF1707 DOMAIN-CONTAINING PROTEIN"/>
    <property type="match status" value="1"/>
</dbReference>
<dbReference type="Proteomes" id="UP001501116">
    <property type="component" value="Unassembled WGS sequence"/>
</dbReference>
<sequence length="133" mass="14779">MDTNPARLRASDAERERIAQLVERAGADGRLTLAEIEERLGRVYSARYTDELTELTADLPEPAPAATRRGIPRPLRVHAAVVAVIATALVARWVAGPVQFFWPIVPLCWLALSLVLHARFRRFAVAGRRAVPY</sequence>
<dbReference type="Pfam" id="PF08044">
    <property type="entry name" value="DUF1707"/>
    <property type="match status" value="1"/>
</dbReference>
<gene>
    <name evidence="3" type="ORF">GCM10009754_14190</name>
</gene>
<dbReference type="PANTHER" id="PTHR40763">
    <property type="entry name" value="MEMBRANE PROTEIN-RELATED"/>
    <property type="match status" value="1"/>
</dbReference>
<feature type="domain" description="DUF1707" evidence="2">
    <location>
        <begin position="8"/>
        <end position="60"/>
    </location>
</feature>
<feature type="transmembrane region" description="Helical" evidence="1">
    <location>
        <begin position="77"/>
        <end position="94"/>
    </location>
</feature>
<dbReference type="RefSeq" id="WP_344414745.1">
    <property type="nucleotide sequence ID" value="NZ_BAAANN010000004.1"/>
</dbReference>
<evidence type="ECO:0000256" key="1">
    <source>
        <dbReference type="SAM" id="Phobius"/>
    </source>
</evidence>
<evidence type="ECO:0000313" key="4">
    <source>
        <dbReference type="Proteomes" id="UP001501116"/>
    </source>
</evidence>
<dbReference type="InterPro" id="IPR012551">
    <property type="entry name" value="DUF1707_SHOCT-like"/>
</dbReference>
<reference evidence="4" key="1">
    <citation type="journal article" date="2019" name="Int. J. Syst. Evol. Microbiol.">
        <title>The Global Catalogue of Microorganisms (GCM) 10K type strain sequencing project: providing services to taxonomists for standard genome sequencing and annotation.</title>
        <authorList>
            <consortium name="The Broad Institute Genomics Platform"/>
            <consortium name="The Broad Institute Genome Sequencing Center for Infectious Disease"/>
            <person name="Wu L."/>
            <person name="Ma J."/>
        </authorList>
    </citation>
    <scope>NUCLEOTIDE SEQUENCE [LARGE SCALE GENOMIC DNA]</scope>
    <source>
        <strain evidence="4">JCM 14545</strain>
    </source>
</reference>
<keyword evidence="1" id="KW-1133">Transmembrane helix</keyword>
<dbReference type="EMBL" id="BAAANN010000004">
    <property type="protein sequence ID" value="GAA1947230.1"/>
    <property type="molecule type" value="Genomic_DNA"/>
</dbReference>
<feature type="transmembrane region" description="Helical" evidence="1">
    <location>
        <begin position="100"/>
        <end position="120"/>
    </location>
</feature>
<evidence type="ECO:0000313" key="3">
    <source>
        <dbReference type="EMBL" id="GAA1947230.1"/>
    </source>
</evidence>
<protein>
    <recommendedName>
        <fullName evidence="2">DUF1707 domain-containing protein</fullName>
    </recommendedName>
</protein>
<keyword evidence="1" id="KW-0812">Transmembrane</keyword>